<organism evidence="1 2">
    <name type="scientific">Lupinus albus</name>
    <name type="common">White lupine</name>
    <name type="synonym">Lupinus termis</name>
    <dbReference type="NCBI Taxonomy" id="3870"/>
    <lineage>
        <taxon>Eukaryota</taxon>
        <taxon>Viridiplantae</taxon>
        <taxon>Streptophyta</taxon>
        <taxon>Embryophyta</taxon>
        <taxon>Tracheophyta</taxon>
        <taxon>Spermatophyta</taxon>
        <taxon>Magnoliopsida</taxon>
        <taxon>eudicotyledons</taxon>
        <taxon>Gunneridae</taxon>
        <taxon>Pentapetalae</taxon>
        <taxon>rosids</taxon>
        <taxon>fabids</taxon>
        <taxon>Fabales</taxon>
        <taxon>Fabaceae</taxon>
        <taxon>Papilionoideae</taxon>
        <taxon>50 kb inversion clade</taxon>
        <taxon>genistoids sensu lato</taxon>
        <taxon>core genistoids</taxon>
        <taxon>Genisteae</taxon>
        <taxon>Lupinus</taxon>
    </lineage>
</organism>
<keyword evidence="2" id="KW-1185">Reference proteome</keyword>
<evidence type="ECO:0000313" key="1">
    <source>
        <dbReference type="EMBL" id="KAE9585107.1"/>
    </source>
</evidence>
<sequence length="57" mass="6571">MIKRVIPGIHFRNKFWKLLMVPSIFATDLNLPYPKMIDIAVPANLVCRIQSKASRAF</sequence>
<comment type="caution">
    <text evidence="1">The sequence shown here is derived from an EMBL/GenBank/DDBJ whole genome shotgun (WGS) entry which is preliminary data.</text>
</comment>
<dbReference type="Proteomes" id="UP000447434">
    <property type="component" value="Chromosome 25"/>
</dbReference>
<reference evidence="2" key="1">
    <citation type="journal article" date="2020" name="Nat. Commun.">
        <title>Genome sequence of the cluster root forming white lupin.</title>
        <authorList>
            <person name="Hufnagel B."/>
            <person name="Marques A."/>
            <person name="Soriano A."/>
            <person name="Marques L."/>
            <person name="Divol F."/>
            <person name="Doumas P."/>
            <person name="Sallet E."/>
            <person name="Mancinotti D."/>
            <person name="Carrere S."/>
            <person name="Marande W."/>
            <person name="Arribat S."/>
            <person name="Keller J."/>
            <person name="Huneau C."/>
            <person name="Blein T."/>
            <person name="Aime D."/>
            <person name="Laguerre M."/>
            <person name="Taylor J."/>
            <person name="Schubert V."/>
            <person name="Nelson M."/>
            <person name="Geu-Flores F."/>
            <person name="Crespi M."/>
            <person name="Gallardo-Guerrero K."/>
            <person name="Delaux P.-M."/>
            <person name="Salse J."/>
            <person name="Berges H."/>
            <person name="Guyot R."/>
            <person name="Gouzy J."/>
            <person name="Peret B."/>
        </authorList>
    </citation>
    <scope>NUCLEOTIDE SEQUENCE [LARGE SCALE GENOMIC DNA]</scope>
    <source>
        <strain evidence="2">cv. Amiga</strain>
    </source>
</reference>
<protein>
    <submittedName>
        <fullName evidence="1">Putative persulfide dioxygenase</fullName>
    </submittedName>
</protein>
<keyword evidence="1" id="KW-0223">Dioxygenase</keyword>
<dbReference type="OrthoDB" id="449487at2759"/>
<proteinExistence type="predicted"/>
<dbReference type="EMBL" id="WOCE01000025">
    <property type="protein sequence ID" value="KAE9585107.1"/>
    <property type="molecule type" value="Genomic_DNA"/>
</dbReference>
<accession>A0A6A4NEM1</accession>
<name>A0A6A4NEM1_LUPAL</name>
<evidence type="ECO:0000313" key="2">
    <source>
        <dbReference type="Proteomes" id="UP000447434"/>
    </source>
</evidence>
<dbReference type="AlphaFoldDB" id="A0A6A4NEM1"/>
<keyword evidence="1" id="KW-0560">Oxidoreductase</keyword>
<gene>
    <name evidence="1" type="ORF">Lalb_Chr25g0285511</name>
</gene>
<dbReference type="GO" id="GO:0051213">
    <property type="term" value="F:dioxygenase activity"/>
    <property type="evidence" value="ECO:0007669"/>
    <property type="project" value="UniProtKB-KW"/>
</dbReference>